<protein>
    <submittedName>
        <fullName evidence="1">Uncharacterized protein</fullName>
    </submittedName>
</protein>
<organism evidence="1 2">
    <name type="scientific">Mycobacterium servetii</name>
    <dbReference type="NCBI Taxonomy" id="3237418"/>
    <lineage>
        <taxon>Bacteria</taxon>
        <taxon>Bacillati</taxon>
        <taxon>Actinomycetota</taxon>
        <taxon>Actinomycetes</taxon>
        <taxon>Mycobacteriales</taxon>
        <taxon>Mycobacteriaceae</taxon>
        <taxon>Mycobacterium</taxon>
    </lineage>
</organism>
<evidence type="ECO:0000313" key="1">
    <source>
        <dbReference type="EMBL" id="MEY8019163.1"/>
    </source>
</evidence>
<reference evidence="1 2" key="1">
    <citation type="submission" date="2024-08" db="EMBL/GenBank/DDBJ databases">
        <title>Mycobacterium servetensis sp. nov., a novel rapid-growing mycobacterial species recovered from a human patient in Zaragoza, Spain.</title>
        <authorList>
            <person name="Tristancho-Baro A.I."/>
            <person name="Buenestado-Serrano S."/>
            <person name="Garcia De Viedma D."/>
            <person name="Milagro-Beamonte A."/>
            <person name="Burillo N."/>
            <person name="Sanz S."/>
            <person name="Lopez-Calleja A.I."/>
            <person name="Penas-Utrilla D."/>
            <person name="Guardingo M."/>
            <person name="Garcia M.J."/>
            <person name="Vinuelas-Bayon J."/>
        </authorList>
    </citation>
    <scope>NUCLEOTIDE SEQUENCE [LARGE SCALE GENOMIC DNA]</scope>
    <source>
        <strain evidence="2">HUMS_12744610</strain>
    </source>
</reference>
<sequence>MDDLLLDPADELPDHNPAPSRLVIAPDIRAPLEHPYSGADVILALPRSDAIDPTAVPADLAAKAAAYGDDLHCVSESSERRRPQKGLRGIVTRLAVPVRDRFIVGATAATGAVGAPIAATYTSSPLYALGAAIVVAGFLLTWQSVSRDISRLWGRPRPLYSDTEVEALQNASTEWPVIPDDLDRYPNHTVLRQEWNSHWPWNSYPPLHLRGAAIVWREPHLVAIANLIGRDIAASAAWRSELFDLHRVRIDLDQTLTDINLRAHRIWRARANLVPPPSDSPEDPVARRNNEILDAAEKAWDALVELVRQLIEYQKQLAPINAMVAEIAALELSATKVTDDAVRQLAIDAASTAYKTDTITAATAELTELKANLTARLEFLRQALTEPDNILPITARGPHPAAGR</sequence>
<dbReference type="RefSeq" id="WP_369742187.1">
    <property type="nucleotide sequence ID" value="NZ_JBGEDP010000003.1"/>
</dbReference>
<proteinExistence type="predicted"/>
<name>A0ABV4C9E2_9MYCO</name>
<evidence type="ECO:0000313" key="2">
    <source>
        <dbReference type="Proteomes" id="UP001564760"/>
    </source>
</evidence>
<dbReference type="EMBL" id="JBGEDP010000003">
    <property type="protein sequence ID" value="MEY8019163.1"/>
    <property type="molecule type" value="Genomic_DNA"/>
</dbReference>
<dbReference type="Proteomes" id="UP001564760">
    <property type="component" value="Unassembled WGS sequence"/>
</dbReference>
<gene>
    <name evidence="1" type="ORF">AB8998_31450</name>
</gene>
<accession>A0ABV4C9E2</accession>
<comment type="caution">
    <text evidence="1">The sequence shown here is derived from an EMBL/GenBank/DDBJ whole genome shotgun (WGS) entry which is preliminary data.</text>
</comment>
<keyword evidence="2" id="KW-1185">Reference proteome</keyword>